<reference evidence="6 7" key="1">
    <citation type="submission" date="2019-02" db="EMBL/GenBank/DDBJ databases">
        <title>Aquabacterium sp. strain KMB7.</title>
        <authorList>
            <person name="Chen W.-M."/>
        </authorList>
    </citation>
    <scope>NUCLEOTIDE SEQUENCE [LARGE SCALE GENOMIC DNA]</scope>
    <source>
        <strain evidence="6 7">KMB7</strain>
    </source>
</reference>
<dbReference type="GO" id="GO:0005886">
    <property type="term" value="C:plasma membrane"/>
    <property type="evidence" value="ECO:0007669"/>
    <property type="project" value="UniProtKB-SubCell"/>
</dbReference>
<organism evidence="6 7">
    <name type="scientific">Aquabacterium lacunae</name>
    <dbReference type="NCBI Taxonomy" id="2528630"/>
    <lineage>
        <taxon>Bacteria</taxon>
        <taxon>Pseudomonadati</taxon>
        <taxon>Pseudomonadota</taxon>
        <taxon>Betaproteobacteria</taxon>
        <taxon>Burkholderiales</taxon>
        <taxon>Aquabacterium</taxon>
    </lineage>
</organism>
<dbReference type="InterPro" id="IPR002781">
    <property type="entry name" value="TM_pro_TauE-like"/>
</dbReference>
<evidence type="ECO:0000256" key="1">
    <source>
        <dbReference type="ARBA" id="ARBA00004141"/>
    </source>
</evidence>
<comment type="caution">
    <text evidence="6">The sequence shown here is derived from an EMBL/GenBank/DDBJ whole genome shotgun (WGS) entry which is preliminary data.</text>
</comment>
<accession>A0A4Q9H6D1</accession>
<dbReference type="PANTHER" id="PTHR43701">
    <property type="entry name" value="MEMBRANE TRANSPORTER PROTEIN MJ0441-RELATED"/>
    <property type="match status" value="1"/>
</dbReference>
<evidence type="ECO:0000256" key="3">
    <source>
        <dbReference type="ARBA" id="ARBA00022989"/>
    </source>
</evidence>
<evidence type="ECO:0000313" key="7">
    <source>
        <dbReference type="Proteomes" id="UP000292120"/>
    </source>
</evidence>
<protein>
    <recommendedName>
        <fullName evidence="5">Probable membrane transporter protein</fullName>
    </recommendedName>
</protein>
<keyword evidence="2 5" id="KW-0812">Transmembrane</keyword>
<feature type="transmembrane region" description="Helical" evidence="5">
    <location>
        <begin position="77"/>
        <end position="96"/>
    </location>
</feature>
<sequence>MASAWHWMVALGTGAALGFFGGVFGIGGGVIAIPLLVLAYGMDQPLAQGTALVMMVPNLLIAWWRYHRITPAPWPRVLGIGALGTLTTWFMARWATALPPDTLRLMFCAFLAWVGWSMWRAQRPVTPAQGEPIGRLNPRYIPLVGVLGGSSMGLMGIGGGLLATPLLTGWFGLRQAMAQSLALALVAPSAVMALGTYAQAHRVDWQMGLPMALAGTLTVSSGVALATRLPERTLRRNFALMLMGTSVWMAVWPWLQRALTLGR</sequence>
<dbReference type="Pfam" id="PF01925">
    <property type="entry name" value="TauE"/>
    <property type="match status" value="1"/>
</dbReference>
<dbReference type="AlphaFoldDB" id="A0A4Q9H6D1"/>
<dbReference type="EMBL" id="SIXI01000001">
    <property type="protein sequence ID" value="TBO34547.1"/>
    <property type="molecule type" value="Genomic_DNA"/>
</dbReference>
<keyword evidence="3 5" id="KW-1133">Transmembrane helix</keyword>
<evidence type="ECO:0000256" key="5">
    <source>
        <dbReference type="RuleBase" id="RU363041"/>
    </source>
</evidence>
<feature type="transmembrane region" description="Helical" evidence="5">
    <location>
        <begin position="238"/>
        <end position="255"/>
    </location>
</feature>
<evidence type="ECO:0000313" key="6">
    <source>
        <dbReference type="EMBL" id="TBO34547.1"/>
    </source>
</evidence>
<feature type="transmembrane region" description="Helical" evidence="5">
    <location>
        <begin position="176"/>
        <end position="195"/>
    </location>
</feature>
<evidence type="ECO:0000256" key="4">
    <source>
        <dbReference type="ARBA" id="ARBA00023136"/>
    </source>
</evidence>
<feature type="transmembrane region" description="Helical" evidence="5">
    <location>
        <begin position="46"/>
        <end position="65"/>
    </location>
</feature>
<dbReference type="InterPro" id="IPR051598">
    <property type="entry name" value="TSUP/Inactive_protease-like"/>
</dbReference>
<keyword evidence="4 5" id="KW-0472">Membrane</keyword>
<proteinExistence type="inferred from homology"/>
<comment type="similarity">
    <text evidence="5">Belongs to the 4-toluene sulfonate uptake permease (TSUP) (TC 2.A.102) family.</text>
</comment>
<dbReference type="OrthoDB" id="7030574at2"/>
<keyword evidence="5" id="KW-1003">Cell membrane</keyword>
<keyword evidence="7" id="KW-1185">Reference proteome</keyword>
<feature type="transmembrane region" description="Helical" evidence="5">
    <location>
        <begin position="140"/>
        <end position="164"/>
    </location>
</feature>
<name>A0A4Q9H6D1_9BURK</name>
<evidence type="ECO:0000256" key="2">
    <source>
        <dbReference type="ARBA" id="ARBA00022692"/>
    </source>
</evidence>
<feature type="transmembrane region" description="Helical" evidence="5">
    <location>
        <begin position="207"/>
        <end position="226"/>
    </location>
</feature>
<feature type="transmembrane region" description="Helical" evidence="5">
    <location>
        <begin position="7"/>
        <end position="40"/>
    </location>
</feature>
<dbReference type="PANTHER" id="PTHR43701:SF2">
    <property type="entry name" value="MEMBRANE TRANSPORTER PROTEIN YJNA-RELATED"/>
    <property type="match status" value="1"/>
</dbReference>
<gene>
    <name evidence="6" type="ORF">EYS42_00635</name>
</gene>
<dbReference type="Proteomes" id="UP000292120">
    <property type="component" value="Unassembled WGS sequence"/>
</dbReference>
<comment type="subcellular location">
    <subcellularLocation>
        <location evidence="5">Cell membrane</location>
        <topology evidence="5">Multi-pass membrane protein</topology>
    </subcellularLocation>
    <subcellularLocation>
        <location evidence="1">Membrane</location>
        <topology evidence="1">Multi-pass membrane protein</topology>
    </subcellularLocation>
</comment>